<gene>
    <name evidence="1" type="ORF">H7C18_23565</name>
</gene>
<organism evidence="1 2">
    <name type="scientific">Cohnella zeiphila</name>
    <dbReference type="NCBI Taxonomy" id="2761120"/>
    <lineage>
        <taxon>Bacteria</taxon>
        <taxon>Bacillati</taxon>
        <taxon>Bacillota</taxon>
        <taxon>Bacilli</taxon>
        <taxon>Bacillales</taxon>
        <taxon>Paenibacillaceae</taxon>
        <taxon>Cohnella</taxon>
    </lineage>
</organism>
<dbReference type="RefSeq" id="WP_185131558.1">
    <property type="nucleotide sequence ID" value="NZ_JACJVO010000031.1"/>
</dbReference>
<keyword evidence="2" id="KW-1185">Reference proteome</keyword>
<dbReference type="AlphaFoldDB" id="A0A7X0SPQ6"/>
<dbReference type="EMBL" id="JACJVO010000031">
    <property type="protein sequence ID" value="MBB6733907.1"/>
    <property type="molecule type" value="Genomic_DNA"/>
</dbReference>
<accession>A0A7X0SPQ6</accession>
<name>A0A7X0SPQ6_9BACL</name>
<dbReference type="Proteomes" id="UP000564644">
    <property type="component" value="Unassembled WGS sequence"/>
</dbReference>
<comment type="caution">
    <text evidence="1">The sequence shown here is derived from an EMBL/GenBank/DDBJ whole genome shotgun (WGS) entry which is preliminary data.</text>
</comment>
<dbReference type="Pfam" id="PF19486">
    <property type="entry name" value="DUF6022"/>
    <property type="match status" value="1"/>
</dbReference>
<dbReference type="InterPro" id="IPR046064">
    <property type="entry name" value="DUF6022"/>
</dbReference>
<reference evidence="1 2" key="1">
    <citation type="submission" date="2020-08" db="EMBL/GenBank/DDBJ databases">
        <title>Cohnella phylogeny.</title>
        <authorList>
            <person name="Dunlap C."/>
        </authorList>
    </citation>
    <scope>NUCLEOTIDE SEQUENCE [LARGE SCALE GENOMIC DNA]</scope>
    <source>
        <strain evidence="1 2">CBP 2801</strain>
    </source>
</reference>
<evidence type="ECO:0000313" key="1">
    <source>
        <dbReference type="EMBL" id="MBB6733907.1"/>
    </source>
</evidence>
<proteinExistence type="predicted"/>
<sequence>MSHLIETYHTTVMRMLRTFVQQSIDERWKGVWDRHLPELERIYAKGGDSAYGFFCLKLFQPLEAEMEEAGFAPGPVLPGAFPRSEEHWGPRENRERRFWSVIRQGNGKELGTLVTRVFHDHTRLRLPKPPQVYAIEAIDPNHISQVIMADLPESGSSTREGVDRNE</sequence>
<evidence type="ECO:0000313" key="2">
    <source>
        <dbReference type="Proteomes" id="UP000564644"/>
    </source>
</evidence>
<protein>
    <submittedName>
        <fullName evidence="1">Uncharacterized protein</fullName>
    </submittedName>
</protein>